<comment type="caution">
    <text evidence="2">The sequence shown here is derived from an EMBL/GenBank/DDBJ whole genome shotgun (WGS) entry which is preliminary data.</text>
</comment>
<dbReference type="EMBL" id="JAZHXJ010000738">
    <property type="protein sequence ID" value="KAL1852493.1"/>
    <property type="molecule type" value="Genomic_DNA"/>
</dbReference>
<dbReference type="SUPFAM" id="SSF56112">
    <property type="entry name" value="Protein kinase-like (PK-like)"/>
    <property type="match status" value="1"/>
</dbReference>
<dbReference type="PANTHER" id="PTHR21310">
    <property type="entry name" value="AMINOGLYCOSIDE PHOSPHOTRANSFERASE-RELATED-RELATED"/>
    <property type="match status" value="1"/>
</dbReference>
<organism evidence="2 3">
    <name type="scientific">Phialemonium thermophilum</name>
    <dbReference type="NCBI Taxonomy" id="223376"/>
    <lineage>
        <taxon>Eukaryota</taxon>
        <taxon>Fungi</taxon>
        <taxon>Dikarya</taxon>
        <taxon>Ascomycota</taxon>
        <taxon>Pezizomycotina</taxon>
        <taxon>Sordariomycetes</taxon>
        <taxon>Sordariomycetidae</taxon>
        <taxon>Cephalothecales</taxon>
        <taxon>Cephalothecaceae</taxon>
        <taxon>Phialemonium</taxon>
    </lineage>
</organism>
<name>A0ABR3W3X0_9PEZI</name>
<reference evidence="2 3" key="1">
    <citation type="journal article" date="2024" name="Commun. Biol.">
        <title>Comparative genomic analysis of thermophilic fungi reveals convergent evolutionary adaptations and gene losses.</title>
        <authorList>
            <person name="Steindorff A.S."/>
            <person name="Aguilar-Pontes M.V."/>
            <person name="Robinson A.J."/>
            <person name="Andreopoulos B."/>
            <person name="LaButti K."/>
            <person name="Kuo A."/>
            <person name="Mondo S."/>
            <person name="Riley R."/>
            <person name="Otillar R."/>
            <person name="Haridas S."/>
            <person name="Lipzen A."/>
            <person name="Grimwood J."/>
            <person name="Schmutz J."/>
            <person name="Clum A."/>
            <person name="Reid I.D."/>
            <person name="Moisan M.C."/>
            <person name="Butler G."/>
            <person name="Nguyen T.T.M."/>
            <person name="Dewar K."/>
            <person name="Conant G."/>
            <person name="Drula E."/>
            <person name="Henrissat B."/>
            <person name="Hansel C."/>
            <person name="Singer S."/>
            <person name="Hutchinson M.I."/>
            <person name="de Vries R.P."/>
            <person name="Natvig D.O."/>
            <person name="Powell A.J."/>
            <person name="Tsang A."/>
            <person name="Grigoriev I.V."/>
        </authorList>
    </citation>
    <scope>NUCLEOTIDE SEQUENCE [LARGE SCALE GENOMIC DNA]</scope>
    <source>
        <strain evidence="2 3">ATCC 24622</strain>
    </source>
</reference>
<dbReference type="InterPro" id="IPR011009">
    <property type="entry name" value="Kinase-like_dom_sf"/>
</dbReference>
<evidence type="ECO:0000313" key="2">
    <source>
        <dbReference type="EMBL" id="KAL1852493.1"/>
    </source>
</evidence>
<gene>
    <name evidence="2" type="ORF">VTK73DRAFT_9188</name>
</gene>
<dbReference type="Proteomes" id="UP001586593">
    <property type="component" value="Unassembled WGS sequence"/>
</dbReference>
<feature type="domain" description="Aminoglycoside phosphotransferase" evidence="1">
    <location>
        <begin position="63"/>
        <end position="114"/>
    </location>
</feature>
<dbReference type="InterPro" id="IPR051678">
    <property type="entry name" value="AGP_Transferase"/>
</dbReference>
<dbReference type="InterPro" id="IPR002575">
    <property type="entry name" value="Aminoglycoside_PTrfase"/>
</dbReference>
<dbReference type="Pfam" id="PF01636">
    <property type="entry name" value="APH"/>
    <property type="match status" value="1"/>
</dbReference>
<dbReference type="PANTHER" id="PTHR21310:SF59">
    <property type="entry name" value="AMINOGLYCOSIDE PHOSPHOTRANSFERASE DOMAIN-CONTAINING PROTEIN"/>
    <property type="match status" value="1"/>
</dbReference>
<proteinExistence type="predicted"/>
<evidence type="ECO:0000259" key="1">
    <source>
        <dbReference type="Pfam" id="PF01636"/>
    </source>
</evidence>
<dbReference type="Gene3D" id="3.90.1200.10">
    <property type="match status" value="1"/>
</dbReference>
<keyword evidence="3" id="KW-1185">Reference proteome</keyword>
<accession>A0ABR3W3X0</accession>
<sequence length="204" mass="22978">MPLTLPTPARYFARCWSQPQHPSPEARGQTQDGIRRRLALLRASPSSGLGDCVVSEGEQSLPLLFAPAYPQVLSHGDLSRTNILVDEDSYEITGIVDWSRAEILPFGMDLDCLYLTTGYLDFEGWHDYACRSQLHEAFWTEFWSASGMGDDGQRSEIRHWAERAARIGAVLRYAFRRNADGSASEILAPEGSLAWRQLRTWLTT</sequence>
<protein>
    <recommendedName>
        <fullName evidence="1">Aminoglycoside phosphotransferase domain-containing protein</fullName>
    </recommendedName>
</protein>
<evidence type="ECO:0000313" key="3">
    <source>
        <dbReference type="Proteomes" id="UP001586593"/>
    </source>
</evidence>